<name>A0A1U7CKQ6_9BACT</name>
<evidence type="ECO:0000313" key="3">
    <source>
        <dbReference type="Proteomes" id="UP000186309"/>
    </source>
</evidence>
<dbReference type="STRING" id="1387353.BSF38_00921"/>
<dbReference type="PANTHER" id="PTHR39336:SF1">
    <property type="entry name" value="PYRIDOXAMINE PHOSPHATE OXIDASE FAMILY PROTEIN (AFU_ORTHOLOGUE AFUA_6G11440)"/>
    <property type="match status" value="1"/>
</dbReference>
<evidence type="ECO:0000313" key="2">
    <source>
        <dbReference type="EMBL" id="APW59497.1"/>
    </source>
</evidence>
<dbReference type="Proteomes" id="UP000186309">
    <property type="component" value="Chromosome"/>
</dbReference>
<feature type="domain" description="Pyridoxamine 5'-phosphate oxidase N-terminal" evidence="1">
    <location>
        <begin position="12"/>
        <end position="132"/>
    </location>
</feature>
<accession>A0A1U7CKQ6</accession>
<sequence length="190" mass="20769">MGKVYDEIDAGLEAFIGKQHLFFVGTAPNSLDGRLNISPKGLDTFRILGPKSVAYLDLVGSGIETVAHVRENGRLTILFCAFEGRPLILRLYGRGRVVEPGDADWPGLIAEFPDYPGARTVVVMAVERIADSCGFAVPLYEFKGDRSQLVDYANSKGPDGLEQYKAQKNRVSIDGLDGLRMEQPHGEGVR</sequence>
<dbReference type="EMBL" id="CP019082">
    <property type="protein sequence ID" value="APW59497.1"/>
    <property type="molecule type" value="Genomic_DNA"/>
</dbReference>
<proteinExistence type="predicted"/>
<dbReference type="Gene3D" id="2.30.110.10">
    <property type="entry name" value="Electron Transport, Fmn-binding Protein, Chain A"/>
    <property type="match status" value="1"/>
</dbReference>
<dbReference type="InterPro" id="IPR012349">
    <property type="entry name" value="Split_barrel_FMN-bd"/>
</dbReference>
<reference evidence="3" key="1">
    <citation type="submission" date="2016-12" db="EMBL/GenBank/DDBJ databases">
        <title>Comparative genomics of four Isosphaeraceae planctomycetes: a common pool of plasmids and glycoside hydrolase genes.</title>
        <authorList>
            <person name="Ivanova A."/>
        </authorList>
    </citation>
    <scope>NUCLEOTIDE SEQUENCE [LARGE SCALE GENOMIC DNA]</scope>
    <source>
        <strain evidence="3">PX4</strain>
    </source>
</reference>
<protein>
    <recommendedName>
        <fullName evidence="1">Pyridoxamine 5'-phosphate oxidase N-terminal domain-containing protein</fullName>
    </recommendedName>
</protein>
<dbReference type="OrthoDB" id="115989at2"/>
<gene>
    <name evidence="2" type="ORF">BSF38_00921</name>
</gene>
<evidence type="ECO:0000259" key="1">
    <source>
        <dbReference type="Pfam" id="PF01243"/>
    </source>
</evidence>
<organism evidence="2 3">
    <name type="scientific">Paludisphaera borealis</name>
    <dbReference type="NCBI Taxonomy" id="1387353"/>
    <lineage>
        <taxon>Bacteria</taxon>
        <taxon>Pseudomonadati</taxon>
        <taxon>Planctomycetota</taxon>
        <taxon>Planctomycetia</taxon>
        <taxon>Isosphaerales</taxon>
        <taxon>Isosphaeraceae</taxon>
        <taxon>Paludisphaera</taxon>
    </lineage>
</organism>
<keyword evidence="3" id="KW-1185">Reference proteome</keyword>
<dbReference type="AlphaFoldDB" id="A0A1U7CKQ6"/>
<dbReference type="RefSeq" id="WP_076343669.1">
    <property type="nucleotide sequence ID" value="NZ_CP019082.1"/>
</dbReference>
<dbReference type="PANTHER" id="PTHR39336">
    <property type="entry name" value="PYRIDOXAMINE PHOSPHATE OXIDASE FAMILY PROTEIN (AFU_ORTHOLOGUE AFUA_6G11440)"/>
    <property type="match status" value="1"/>
</dbReference>
<dbReference type="SUPFAM" id="SSF50475">
    <property type="entry name" value="FMN-binding split barrel"/>
    <property type="match status" value="1"/>
</dbReference>
<dbReference type="Pfam" id="PF01243">
    <property type="entry name" value="PNPOx_N"/>
    <property type="match status" value="1"/>
</dbReference>
<dbReference type="InterPro" id="IPR011576">
    <property type="entry name" value="Pyridox_Oxase_N"/>
</dbReference>
<dbReference type="KEGG" id="pbor:BSF38_00921"/>